<dbReference type="PANTHER" id="PTHR33507">
    <property type="entry name" value="INNER MEMBRANE PROTEIN YBBJ"/>
    <property type="match status" value="1"/>
</dbReference>
<keyword evidence="4 5" id="KW-0472">Membrane</keyword>
<feature type="domain" description="NfeD integral membrane" evidence="7">
    <location>
        <begin position="227"/>
        <end position="342"/>
    </location>
</feature>
<proteinExistence type="predicted"/>
<keyword evidence="10" id="KW-1185">Reference proteome</keyword>
<evidence type="ECO:0000259" key="6">
    <source>
        <dbReference type="Pfam" id="PF01957"/>
    </source>
</evidence>
<dbReference type="Gene3D" id="2.40.50.140">
    <property type="entry name" value="Nucleic acid-binding proteins"/>
    <property type="match status" value="1"/>
</dbReference>
<reference evidence="9 10" key="1">
    <citation type="submission" date="2023-03" db="EMBL/GenBank/DDBJ databases">
        <title>Complete genome sequence of Tepidibacter sp. SWIR-1, isolated from a deep-sea hydrothermal vent.</title>
        <authorList>
            <person name="Li X."/>
        </authorList>
    </citation>
    <scope>NUCLEOTIDE SEQUENCE [LARGE SCALE GENOMIC DNA]</scope>
    <source>
        <strain evidence="9 10">SWIR-1</strain>
    </source>
</reference>
<dbReference type="RefSeq" id="WP_277733680.1">
    <property type="nucleotide sequence ID" value="NZ_CP120733.1"/>
</dbReference>
<dbReference type="PANTHER" id="PTHR33507:SF3">
    <property type="entry name" value="INNER MEMBRANE PROTEIN YBBJ"/>
    <property type="match status" value="1"/>
</dbReference>
<evidence type="ECO:0000313" key="9">
    <source>
        <dbReference type="EMBL" id="WFD11588.1"/>
    </source>
</evidence>
<dbReference type="CDD" id="cd07021">
    <property type="entry name" value="Clp_protease_NfeD_like"/>
    <property type="match status" value="1"/>
</dbReference>
<evidence type="ECO:0000256" key="5">
    <source>
        <dbReference type="SAM" id="Phobius"/>
    </source>
</evidence>
<evidence type="ECO:0000259" key="7">
    <source>
        <dbReference type="Pfam" id="PF24961"/>
    </source>
</evidence>
<gene>
    <name evidence="9" type="ORF">P4S50_05795</name>
</gene>
<feature type="domain" description="NfeD1b N-terminal" evidence="8">
    <location>
        <begin position="30"/>
        <end position="205"/>
    </location>
</feature>
<evidence type="ECO:0000259" key="8">
    <source>
        <dbReference type="Pfam" id="PF25145"/>
    </source>
</evidence>
<sequence>MKKIGKLVLVLFMMILILPYKGFADSQKIIYKIDVEGEVNKGMYHYIKESVDEANKKNADYILFDIDTYGGRVDSAVDISDIIIEQDTPTIAYINKKAESAGVLISISCDYIYMNDYSTIGSAETIPNTEKNISYWTSQLKAVAEQKGRDPEVVAAMADKDIKIKDLVNKGKLLNLTTKKADEIKFIDGVASTNKEIYNDLNIDNYVQKDATIKMSGLFRNIITSTYIAPILLSLGFIGMILEILTPGFGFGGIISIIGFSLFFMGSIYTGNSTSTTVFVFGIGIVLLIIEAMAPGFGIFGTIGIGSIIFSIIMASSNMMQAFVVIIISFTVSIFALIYILKKLPKRKMYKTLFLSTTLNVEKGYIPSQDNNIYLNKEGITISDLRPSGKIEIDGEILDVITEGIFIEVGQKVKVAKVESNKIIVRHIKEG</sequence>
<keyword evidence="2 5" id="KW-0812">Transmembrane</keyword>
<dbReference type="InterPro" id="IPR002810">
    <property type="entry name" value="NfeD-like_C"/>
</dbReference>
<accession>A0ABY8EF63</accession>
<feature type="domain" description="NfeD-like C-terminal" evidence="6">
    <location>
        <begin position="374"/>
        <end position="426"/>
    </location>
</feature>
<evidence type="ECO:0000313" key="10">
    <source>
        <dbReference type="Proteomes" id="UP001222800"/>
    </source>
</evidence>
<evidence type="ECO:0000256" key="4">
    <source>
        <dbReference type="ARBA" id="ARBA00023136"/>
    </source>
</evidence>
<dbReference type="InterPro" id="IPR056739">
    <property type="entry name" value="NfeD_membrane"/>
</dbReference>
<dbReference type="EMBL" id="CP120733">
    <property type="protein sequence ID" value="WFD11588.1"/>
    <property type="molecule type" value="Genomic_DNA"/>
</dbReference>
<feature type="transmembrane region" description="Helical" evidence="5">
    <location>
        <begin position="297"/>
        <end position="316"/>
    </location>
</feature>
<dbReference type="Pfam" id="PF25145">
    <property type="entry name" value="NfeD1b_N"/>
    <property type="match status" value="1"/>
</dbReference>
<dbReference type="InterPro" id="IPR052165">
    <property type="entry name" value="Membrane_assoc_protease"/>
</dbReference>
<dbReference type="InterPro" id="IPR056738">
    <property type="entry name" value="NfeD1b_N"/>
</dbReference>
<name>A0ABY8EF63_9FIRM</name>
<dbReference type="SUPFAM" id="SSF52096">
    <property type="entry name" value="ClpP/crotonase"/>
    <property type="match status" value="1"/>
</dbReference>
<dbReference type="Pfam" id="PF24961">
    <property type="entry name" value="NfeD_membrane"/>
    <property type="match status" value="1"/>
</dbReference>
<feature type="transmembrane region" description="Helical" evidence="5">
    <location>
        <begin position="222"/>
        <end position="242"/>
    </location>
</feature>
<keyword evidence="3 5" id="KW-1133">Transmembrane helix</keyword>
<dbReference type="InterPro" id="IPR029045">
    <property type="entry name" value="ClpP/crotonase-like_dom_sf"/>
</dbReference>
<dbReference type="InterPro" id="IPR012340">
    <property type="entry name" value="NA-bd_OB-fold"/>
</dbReference>
<protein>
    <submittedName>
        <fullName evidence="9">NfeD family protein</fullName>
    </submittedName>
</protein>
<evidence type="ECO:0000256" key="2">
    <source>
        <dbReference type="ARBA" id="ARBA00022692"/>
    </source>
</evidence>
<comment type="subcellular location">
    <subcellularLocation>
        <location evidence="1">Membrane</location>
        <topology evidence="1">Multi-pass membrane protein</topology>
    </subcellularLocation>
</comment>
<feature type="transmembrane region" description="Helical" evidence="5">
    <location>
        <begin position="249"/>
        <end position="268"/>
    </location>
</feature>
<evidence type="ECO:0000256" key="3">
    <source>
        <dbReference type="ARBA" id="ARBA00022989"/>
    </source>
</evidence>
<evidence type="ECO:0000256" key="1">
    <source>
        <dbReference type="ARBA" id="ARBA00004141"/>
    </source>
</evidence>
<organism evidence="9 10">
    <name type="scientific">Tepidibacter hydrothermalis</name>
    <dbReference type="NCBI Taxonomy" id="3036126"/>
    <lineage>
        <taxon>Bacteria</taxon>
        <taxon>Bacillati</taxon>
        <taxon>Bacillota</taxon>
        <taxon>Clostridia</taxon>
        <taxon>Peptostreptococcales</taxon>
        <taxon>Peptostreptococcaceae</taxon>
        <taxon>Tepidibacter</taxon>
    </lineage>
</organism>
<dbReference type="SUPFAM" id="SSF141322">
    <property type="entry name" value="NfeD domain-like"/>
    <property type="match status" value="1"/>
</dbReference>
<dbReference type="Proteomes" id="UP001222800">
    <property type="component" value="Chromosome"/>
</dbReference>
<feature type="transmembrane region" description="Helical" evidence="5">
    <location>
        <begin position="322"/>
        <end position="341"/>
    </location>
</feature>
<dbReference type="Gene3D" id="3.90.226.10">
    <property type="entry name" value="2-enoyl-CoA Hydratase, Chain A, domain 1"/>
    <property type="match status" value="1"/>
</dbReference>
<dbReference type="Pfam" id="PF01957">
    <property type="entry name" value="NfeD"/>
    <property type="match status" value="1"/>
</dbReference>